<keyword evidence="11" id="KW-0732">Signal</keyword>
<keyword evidence="13" id="KW-1185">Reference proteome</keyword>
<keyword evidence="4 10" id="KW-0812">Transmembrane</keyword>
<evidence type="ECO:0000256" key="2">
    <source>
        <dbReference type="ARBA" id="ARBA00011085"/>
    </source>
</evidence>
<feature type="transmembrane region" description="Helical" evidence="10">
    <location>
        <begin position="216"/>
        <end position="235"/>
    </location>
</feature>
<dbReference type="AlphaFoldDB" id="A0AAD7N863"/>
<gene>
    <name evidence="12" type="ORF">B0H16DRAFT_1691804</name>
</gene>
<name>A0AAD7N863_9AGAR</name>
<dbReference type="PRINTS" id="PR00899">
    <property type="entry name" value="GPCRSTE3"/>
</dbReference>
<proteinExistence type="inferred from homology"/>
<comment type="subcellular location">
    <subcellularLocation>
        <location evidence="1">Membrane</location>
        <topology evidence="1">Multi-pass membrane protein</topology>
    </subcellularLocation>
</comment>
<reference evidence="12" key="1">
    <citation type="submission" date="2023-03" db="EMBL/GenBank/DDBJ databases">
        <title>Massive genome expansion in bonnet fungi (Mycena s.s.) driven by repeated elements and novel gene families across ecological guilds.</title>
        <authorList>
            <consortium name="Lawrence Berkeley National Laboratory"/>
            <person name="Harder C.B."/>
            <person name="Miyauchi S."/>
            <person name="Viragh M."/>
            <person name="Kuo A."/>
            <person name="Thoen E."/>
            <person name="Andreopoulos B."/>
            <person name="Lu D."/>
            <person name="Skrede I."/>
            <person name="Drula E."/>
            <person name="Henrissat B."/>
            <person name="Morin E."/>
            <person name="Kohler A."/>
            <person name="Barry K."/>
            <person name="LaButti K."/>
            <person name="Morin E."/>
            <person name="Salamov A."/>
            <person name="Lipzen A."/>
            <person name="Mereny Z."/>
            <person name="Hegedus B."/>
            <person name="Baldrian P."/>
            <person name="Stursova M."/>
            <person name="Weitz H."/>
            <person name="Taylor A."/>
            <person name="Grigoriev I.V."/>
            <person name="Nagy L.G."/>
            <person name="Martin F."/>
            <person name="Kauserud H."/>
        </authorList>
    </citation>
    <scope>NUCLEOTIDE SEQUENCE</scope>
    <source>
        <strain evidence="12">CBHHK182m</strain>
    </source>
</reference>
<evidence type="ECO:0000313" key="12">
    <source>
        <dbReference type="EMBL" id="KAJ7749686.1"/>
    </source>
</evidence>
<feature type="transmembrane region" description="Helical" evidence="10">
    <location>
        <begin position="154"/>
        <end position="179"/>
    </location>
</feature>
<keyword evidence="6" id="KW-0297">G-protein coupled receptor</keyword>
<evidence type="ECO:0000256" key="8">
    <source>
        <dbReference type="ARBA" id="ARBA00023170"/>
    </source>
</evidence>
<evidence type="ECO:0000256" key="3">
    <source>
        <dbReference type="ARBA" id="ARBA00022507"/>
    </source>
</evidence>
<keyword evidence="3" id="KW-0589">Pheromone response</keyword>
<evidence type="ECO:0000313" key="13">
    <source>
        <dbReference type="Proteomes" id="UP001215598"/>
    </source>
</evidence>
<evidence type="ECO:0000256" key="1">
    <source>
        <dbReference type="ARBA" id="ARBA00004141"/>
    </source>
</evidence>
<dbReference type="GO" id="GO:0004932">
    <property type="term" value="F:mating-type factor pheromone receptor activity"/>
    <property type="evidence" value="ECO:0007669"/>
    <property type="project" value="InterPro"/>
</dbReference>
<comment type="similarity">
    <text evidence="2">Belongs to the G-protein coupled receptor 4 family.</text>
</comment>
<dbReference type="Proteomes" id="UP001215598">
    <property type="component" value="Unassembled WGS sequence"/>
</dbReference>
<keyword evidence="5 10" id="KW-1133">Transmembrane helix</keyword>
<feature type="chain" id="PRO_5041947212" evidence="11">
    <location>
        <begin position="27"/>
        <end position="334"/>
    </location>
</feature>
<keyword evidence="7 10" id="KW-0472">Membrane</keyword>
<dbReference type="GO" id="GO:0000750">
    <property type="term" value="P:pheromone-dependent signal transduction involved in conjugation with cellular fusion"/>
    <property type="evidence" value="ECO:0007669"/>
    <property type="project" value="TreeGrafter"/>
</dbReference>
<dbReference type="EMBL" id="JARKIB010000068">
    <property type="protein sequence ID" value="KAJ7749686.1"/>
    <property type="molecule type" value="Genomic_DNA"/>
</dbReference>
<dbReference type="Pfam" id="PF02076">
    <property type="entry name" value="STE3"/>
    <property type="match status" value="2"/>
</dbReference>
<sequence length="334" mass="37073">MHPELAIGAFLASALVLVPLPWQWRARNTGTLSMTAQLCFSNLTYAIDSIIWSGNVDIVVPVWCDIVTKSQVGATAALPACCLSLALQLWRVSSVSNTTNYTTQGHRFDIIEDIGCSPTTYVSLPAVFLFYVPIAVVVLLTLNKKSAFTARRYVRLMAIAIVLALWEATVIGIIFGITFEGGLQPCTSWADVHFDFSRIDQFPAAFIPSDVLVWTYISWWTIPISGYSFFCFFAFGEDAKKEYGPWWSWVSRLFTTTTKLRASEETSTINSTSSWAHLAPPSRAYETDSVLDIKTDFEGSSFESAEEMHVVDIILGVRHPSFVHGLIVSNHTGI</sequence>
<keyword evidence="9" id="KW-0807">Transducer</keyword>
<dbReference type="PANTHER" id="PTHR28097:SF1">
    <property type="entry name" value="PHEROMONE A FACTOR RECEPTOR"/>
    <property type="match status" value="1"/>
</dbReference>
<evidence type="ECO:0000256" key="4">
    <source>
        <dbReference type="ARBA" id="ARBA00022692"/>
    </source>
</evidence>
<feature type="transmembrane region" description="Helical" evidence="10">
    <location>
        <begin position="121"/>
        <end position="142"/>
    </location>
</feature>
<accession>A0AAD7N863</accession>
<keyword evidence="8 12" id="KW-0675">Receptor</keyword>
<comment type="caution">
    <text evidence="12">The sequence shown here is derived from an EMBL/GenBank/DDBJ whole genome shotgun (WGS) entry which is preliminary data.</text>
</comment>
<evidence type="ECO:0000256" key="5">
    <source>
        <dbReference type="ARBA" id="ARBA00022989"/>
    </source>
</evidence>
<evidence type="ECO:0000256" key="6">
    <source>
        <dbReference type="ARBA" id="ARBA00023040"/>
    </source>
</evidence>
<dbReference type="InterPro" id="IPR001499">
    <property type="entry name" value="GPCR_STE3"/>
</dbReference>
<evidence type="ECO:0000256" key="9">
    <source>
        <dbReference type="ARBA" id="ARBA00023224"/>
    </source>
</evidence>
<evidence type="ECO:0000256" key="11">
    <source>
        <dbReference type="SAM" id="SignalP"/>
    </source>
</evidence>
<dbReference type="GO" id="GO:0005886">
    <property type="term" value="C:plasma membrane"/>
    <property type="evidence" value="ECO:0007669"/>
    <property type="project" value="TreeGrafter"/>
</dbReference>
<protein>
    <submittedName>
        <fullName evidence="12">Pheromone A receptor-domain-containing protein</fullName>
    </submittedName>
</protein>
<organism evidence="12 13">
    <name type="scientific">Mycena metata</name>
    <dbReference type="NCBI Taxonomy" id="1033252"/>
    <lineage>
        <taxon>Eukaryota</taxon>
        <taxon>Fungi</taxon>
        <taxon>Dikarya</taxon>
        <taxon>Basidiomycota</taxon>
        <taxon>Agaricomycotina</taxon>
        <taxon>Agaricomycetes</taxon>
        <taxon>Agaricomycetidae</taxon>
        <taxon>Agaricales</taxon>
        <taxon>Marasmiineae</taxon>
        <taxon>Mycenaceae</taxon>
        <taxon>Mycena</taxon>
    </lineage>
</organism>
<evidence type="ECO:0000256" key="7">
    <source>
        <dbReference type="ARBA" id="ARBA00023136"/>
    </source>
</evidence>
<dbReference type="PANTHER" id="PTHR28097">
    <property type="entry name" value="PHEROMONE A FACTOR RECEPTOR"/>
    <property type="match status" value="1"/>
</dbReference>
<feature type="signal peptide" evidence="11">
    <location>
        <begin position="1"/>
        <end position="26"/>
    </location>
</feature>
<evidence type="ECO:0000256" key="10">
    <source>
        <dbReference type="SAM" id="Phobius"/>
    </source>
</evidence>